<dbReference type="InterPro" id="IPR014016">
    <property type="entry name" value="UvrD-like_ATP-bd"/>
</dbReference>
<keyword evidence="9" id="KW-1185">Reference proteome</keyword>
<evidence type="ECO:0000313" key="9">
    <source>
        <dbReference type="Proteomes" id="UP000033428"/>
    </source>
</evidence>
<dbReference type="InterPro" id="IPR000212">
    <property type="entry name" value="DNA_helicase_UvrD/REP"/>
</dbReference>
<keyword evidence="3 6" id="KW-0347">Helicase</keyword>
<evidence type="ECO:0000259" key="7">
    <source>
        <dbReference type="PROSITE" id="PS51198"/>
    </source>
</evidence>
<accession>A0A0F0CJE5</accession>
<dbReference type="InterPro" id="IPR027417">
    <property type="entry name" value="P-loop_NTPase"/>
</dbReference>
<dbReference type="PATRIC" id="fig|1609969.3.peg.3015"/>
<keyword evidence="2 6" id="KW-0378">Hydrolase</keyword>
<keyword evidence="4 6" id="KW-0067">ATP-binding</keyword>
<evidence type="ECO:0000256" key="6">
    <source>
        <dbReference type="PROSITE-ProRule" id="PRU00560"/>
    </source>
</evidence>
<dbReference type="GO" id="GO:0016787">
    <property type="term" value="F:hydrolase activity"/>
    <property type="evidence" value="ECO:0007669"/>
    <property type="project" value="UniProtKB-UniRule"/>
</dbReference>
<reference evidence="8 9" key="1">
    <citation type="submission" date="2015-02" db="EMBL/GenBank/DDBJ databases">
        <title>Single-cell genomics of uncultivated deep-branching MTB reveals a conserved set of magnetosome genes.</title>
        <authorList>
            <person name="Kolinko S."/>
            <person name="Richter M."/>
            <person name="Glockner F.O."/>
            <person name="Brachmann A."/>
            <person name="Schuler D."/>
        </authorList>
    </citation>
    <scope>NUCLEOTIDE SEQUENCE [LARGE SCALE GENOMIC DNA]</scope>
    <source>
        <strain evidence="8">SKK-01</strain>
    </source>
</reference>
<dbReference type="GO" id="GO:0003677">
    <property type="term" value="F:DNA binding"/>
    <property type="evidence" value="ECO:0007669"/>
    <property type="project" value="InterPro"/>
</dbReference>
<dbReference type="PANTHER" id="PTHR11070:SF2">
    <property type="entry name" value="ATP-DEPENDENT DNA HELICASE SRS2"/>
    <property type="match status" value="1"/>
</dbReference>
<dbReference type="GO" id="GO:0005524">
    <property type="term" value="F:ATP binding"/>
    <property type="evidence" value="ECO:0007669"/>
    <property type="project" value="UniProtKB-UniRule"/>
</dbReference>
<dbReference type="PANTHER" id="PTHR11070">
    <property type="entry name" value="UVRD / RECB / PCRA DNA HELICASE FAMILY MEMBER"/>
    <property type="match status" value="1"/>
</dbReference>
<dbReference type="Proteomes" id="UP000033428">
    <property type="component" value="Unassembled WGS sequence"/>
</dbReference>
<feature type="binding site" evidence="6">
    <location>
        <begin position="35"/>
        <end position="42"/>
    </location>
    <ligand>
        <name>ATP</name>
        <dbReference type="ChEBI" id="CHEBI:30616"/>
    </ligand>
</feature>
<evidence type="ECO:0000313" key="8">
    <source>
        <dbReference type="EMBL" id="KJJ83342.1"/>
    </source>
</evidence>
<dbReference type="Gene3D" id="3.40.50.300">
    <property type="entry name" value="P-loop containing nucleotide triphosphate hydrolases"/>
    <property type="match status" value="3"/>
</dbReference>
<feature type="domain" description="UvrD-like helicase ATP-binding" evidence="7">
    <location>
        <begin position="14"/>
        <end position="357"/>
    </location>
</feature>
<evidence type="ECO:0000256" key="2">
    <source>
        <dbReference type="ARBA" id="ARBA00022801"/>
    </source>
</evidence>
<dbReference type="GO" id="GO:0043138">
    <property type="term" value="F:3'-5' DNA helicase activity"/>
    <property type="evidence" value="ECO:0007669"/>
    <property type="project" value="TreeGrafter"/>
</dbReference>
<dbReference type="EMBL" id="JYNY01000616">
    <property type="protein sequence ID" value="KJJ83342.1"/>
    <property type="molecule type" value="Genomic_DNA"/>
</dbReference>
<name>A0A0F0CJE5_9BACT</name>
<evidence type="ECO:0000256" key="1">
    <source>
        <dbReference type="ARBA" id="ARBA00022741"/>
    </source>
</evidence>
<evidence type="ECO:0000256" key="3">
    <source>
        <dbReference type="ARBA" id="ARBA00022806"/>
    </source>
</evidence>
<keyword evidence="1 6" id="KW-0547">Nucleotide-binding</keyword>
<dbReference type="Pfam" id="PF00580">
    <property type="entry name" value="UvrD-helicase"/>
    <property type="match status" value="1"/>
</dbReference>
<dbReference type="GO" id="GO:0000725">
    <property type="term" value="P:recombinational repair"/>
    <property type="evidence" value="ECO:0007669"/>
    <property type="project" value="TreeGrafter"/>
</dbReference>
<gene>
    <name evidence="8" type="ORF">OMAG_002798</name>
</gene>
<proteinExistence type="predicted"/>
<comment type="caution">
    <text evidence="8">The sequence shown here is derived from an EMBL/GenBank/DDBJ whole genome shotgun (WGS) entry which is preliminary data.</text>
</comment>
<dbReference type="SUPFAM" id="SSF52540">
    <property type="entry name" value="P-loop containing nucleoside triphosphate hydrolases"/>
    <property type="match status" value="1"/>
</dbReference>
<dbReference type="AlphaFoldDB" id="A0A0F0CJE5"/>
<organism evidence="8 9">
    <name type="scientific">Candidatus Omnitrophus magneticus</name>
    <dbReference type="NCBI Taxonomy" id="1609969"/>
    <lineage>
        <taxon>Bacteria</taxon>
        <taxon>Pseudomonadati</taxon>
        <taxon>Candidatus Omnitrophota</taxon>
        <taxon>Candidatus Omnitrophus</taxon>
    </lineage>
</organism>
<sequence>MSLSKISPTSKKEEESIQELINSCIDKDESIVFSAGAGAGKTYALTESLKHIIRQHGDRLSRHNQRIICITYTNVATNEIKDRLGNSDIVRVSTIHERLWSLISSYQKELVRVHTAKVQDELVKVKHGLLENQEEKESKQFKAYRELSEQEKDDFKAIMIARKSDFYRFYDKPAKEFKSSLEAHLGSYTGLLSNVANFKKTVSTIYRIENYKECLEKINEGHPKYGEVKYDDRYNFDILHKMIISHDTLLEYALKMIKSYDLLKRVILDTYPYILIDEYQDTNKSVVEIMKFIEDHAKTIKRKIFIGYFGDSAQNIYEDGVGDDLTLVHPGLKVINKQFNRRSHLEIIDVINRIRNDDIKQKSIYDDCAGGSVEFYTGSGDVKNLFIEEYRRKWAVDSGNKLHCLVLLNKSVAEFNGFPDIYNAFSDTSYYKINYDRLNNELLSNDLSKLGDIPHLFYRILKFVNNLNNPHTSIAHIVDKKIYSRMTFFKMRELVVLLKSLSGASLGEYANDIFDKYKNSGNNYYKQVVQNIFELERYSYHDFTNYLLDALFLNIGSGRLNDFKITLTDELSVSDFLKQTDIEFFKQKLEQFLSGEFFSYSDINEVTAFRKRLDIFIGEQNASGIALKDADSLKKRIDGLFEDEILSLIDRDEVETAKTKLDALLSIKLEQWALWFEFINDVRKSDIVYHTYHGTKGAEFDNVIIVMENDFGRMNKDKFSSFFKNLNNPPLSDETEMFKFTNTRNLLYVSCSRAIKNLRILYLDDISDFKEGVEAVFGKTIPYMPS</sequence>
<protein>
    <recommendedName>
        <fullName evidence="5">DNA 3'-5' helicase II</fullName>
    </recommendedName>
</protein>
<evidence type="ECO:0000256" key="5">
    <source>
        <dbReference type="ARBA" id="ARBA00034923"/>
    </source>
</evidence>
<evidence type="ECO:0000256" key="4">
    <source>
        <dbReference type="ARBA" id="ARBA00022840"/>
    </source>
</evidence>
<dbReference type="PROSITE" id="PS51198">
    <property type="entry name" value="UVRD_HELICASE_ATP_BIND"/>
    <property type="match status" value="1"/>
</dbReference>